<protein>
    <submittedName>
        <fullName evidence="1">Uncharacterized protein</fullName>
    </submittedName>
</protein>
<evidence type="ECO:0000313" key="1">
    <source>
        <dbReference type="EMBL" id="OCH90740.1"/>
    </source>
</evidence>
<dbReference type="Proteomes" id="UP000250043">
    <property type="component" value="Unassembled WGS sequence"/>
</dbReference>
<dbReference type="PROSITE" id="PS51257">
    <property type="entry name" value="PROKAR_LIPOPROTEIN"/>
    <property type="match status" value="1"/>
</dbReference>
<proteinExistence type="predicted"/>
<name>A0A8E2AYV4_9APHY</name>
<evidence type="ECO:0000313" key="2">
    <source>
        <dbReference type="Proteomes" id="UP000250043"/>
    </source>
</evidence>
<sequence length="118" mass="13123">MLKGPHIRGTARGTIIPQHVAVSCHRERARSVAQIRDRANISGHISRDAYTLASYEKGRGLRCSNSSVHCHSSWIERLAGVNLNYRVYPENSGYFYRLRCSIGSLSISPALLSCICYG</sequence>
<accession>A0A8E2AYV4</accession>
<gene>
    <name evidence="1" type="ORF">OBBRIDRAFT_584735</name>
</gene>
<keyword evidence="2" id="KW-1185">Reference proteome</keyword>
<dbReference type="AlphaFoldDB" id="A0A8E2AYV4"/>
<organism evidence="1 2">
    <name type="scientific">Obba rivulosa</name>
    <dbReference type="NCBI Taxonomy" id="1052685"/>
    <lineage>
        <taxon>Eukaryota</taxon>
        <taxon>Fungi</taxon>
        <taxon>Dikarya</taxon>
        <taxon>Basidiomycota</taxon>
        <taxon>Agaricomycotina</taxon>
        <taxon>Agaricomycetes</taxon>
        <taxon>Polyporales</taxon>
        <taxon>Gelatoporiaceae</taxon>
        <taxon>Obba</taxon>
    </lineage>
</organism>
<dbReference type="EMBL" id="KV722399">
    <property type="protein sequence ID" value="OCH90740.1"/>
    <property type="molecule type" value="Genomic_DNA"/>
</dbReference>
<reference evidence="1 2" key="1">
    <citation type="submission" date="2016-07" db="EMBL/GenBank/DDBJ databases">
        <title>Draft genome of the white-rot fungus Obba rivulosa 3A-2.</title>
        <authorList>
            <consortium name="DOE Joint Genome Institute"/>
            <person name="Miettinen O."/>
            <person name="Riley R."/>
            <person name="Acob R."/>
            <person name="Barry K."/>
            <person name="Cullen D."/>
            <person name="De Vries R."/>
            <person name="Hainaut M."/>
            <person name="Hatakka A."/>
            <person name="Henrissat B."/>
            <person name="Hilden K."/>
            <person name="Kuo R."/>
            <person name="Labutti K."/>
            <person name="Lipzen A."/>
            <person name="Makela M.R."/>
            <person name="Sandor L."/>
            <person name="Spatafora J.W."/>
            <person name="Grigoriev I.V."/>
            <person name="Hibbett D.S."/>
        </authorList>
    </citation>
    <scope>NUCLEOTIDE SEQUENCE [LARGE SCALE GENOMIC DNA]</scope>
    <source>
        <strain evidence="1 2">3A-2</strain>
    </source>
</reference>